<evidence type="ECO:0000313" key="2">
    <source>
        <dbReference type="Proteomes" id="UP001341840"/>
    </source>
</evidence>
<dbReference type="EMBL" id="JASCZI010183710">
    <property type="protein sequence ID" value="MED6189643.1"/>
    <property type="molecule type" value="Genomic_DNA"/>
</dbReference>
<accession>A0ABU6WY63</accession>
<protein>
    <recommendedName>
        <fullName evidence="3">Secreted protein</fullName>
    </recommendedName>
</protein>
<organism evidence="1 2">
    <name type="scientific">Stylosanthes scabra</name>
    <dbReference type="NCBI Taxonomy" id="79078"/>
    <lineage>
        <taxon>Eukaryota</taxon>
        <taxon>Viridiplantae</taxon>
        <taxon>Streptophyta</taxon>
        <taxon>Embryophyta</taxon>
        <taxon>Tracheophyta</taxon>
        <taxon>Spermatophyta</taxon>
        <taxon>Magnoliopsida</taxon>
        <taxon>eudicotyledons</taxon>
        <taxon>Gunneridae</taxon>
        <taxon>Pentapetalae</taxon>
        <taxon>rosids</taxon>
        <taxon>fabids</taxon>
        <taxon>Fabales</taxon>
        <taxon>Fabaceae</taxon>
        <taxon>Papilionoideae</taxon>
        <taxon>50 kb inversion clade</taxon>
        <taxon>dalbergioids sensu lato</taxon>
        <taxon>Dalbergieae</taxon>
        <taxon>Pterocarpus clade</taxon>
        <taxon>Stylosanthes</taxon>
    </lineage>
</organism>
<comment type="caution">
    <text evidence="1">The sequence shown here is derived from an EMBL/GenBank/DDBJ whole genome shotgun (WGS) entry which is preliminary data.</text>
</comment>
<reference evidence="1 2" key="1">
    <citation type="journal article" date="2023" name="Plants (Basel)">
        <title>Bridging the Gap: Combining Genomics and Transcriptomics Approaches to Understand Stylosanthes scabra, an Orphan Legume from the Brazilian Caatinga.</title>
        <authorList>
            <person name="Ferreira-Neto J.R.C."/>
            <person name="da Silva M.D."/>
            <person name="Binneck E."/>
            <person name="de Melo N.F."/>
            <person name="da Silva R.H."/>
            <person name="de Melo A.L.T.M."/>
            <person name="Pandolfi V."/>
            <person name="Bustamante F.O."/>
            <person name="Brasileiro-Vidal A.C."/>
            <person name="Benko-Iseppon A.M."/>
        </authorList>
    </citation>
    <scope>NUCLEOTIDE SEQUENCE [LARGE SCALE GENOMIC DNA]</scope>
    <source>
        <tissue evidence="1">Leaves</tissue>
    </source>
</reference>
<sequence>MEVTEIVVHVGILVCGHILVGGAGSHVPPLVLLDILPQLEASVGPHLHCLVAGVGVPRSGQRYCRKEFYNRRGSWLSQGVFEVGWGTPRRRIPRLGVGLIGRARLGVVGTPRRGALLMGEG</sequence>
<evidence type="ECO:0000313" key="1">
    <source>
        <dbReference type="EMBL" id="MED6189643.1"/>
    </source>
</evidence>
<proteinExistence type="predicted"/>
<evidence type="ECO:0008006" key="3">
    <source>
        <dbReference type="Google" id="ProtNLM"/>
    </source>
</evidence>
<name>A0ABU6WY63_9FABA</name>
<dbReference type="Proteomes" id="UP001341840">
    <property type="component" value="Unassembled WGS sequence"/>
</dbReference>
<gene>
    <name evidence="1" type="ORF">PIB30_098059</name>
</gene>
<feature type="non-terminal residue" evidence="1">
    <location>
        <position position="121"/>
    </location>
</feature>
<keyword evidence="2" id="KW-1185">Reference proteome</keyword>